<evidence type="ECO:0000313" key="2">
    <source>
        <dbReference type="EMBL" id="RNF38124.1"/>
    </source>
</evidence>
<organism evidence="2 3">
    <name type="scientific">Planococcus salinus</name>
    <dbReference type="NCBI Taxonomy" id="1848460"/>
    <lineage>
        <taxon>Bacteria</taxon>
        <taxon>Bacillati</taxon>
        <taxon>Bacillota</taxon>
        <taxon>Bacilli</taxon>
        <taxon>Bacillales</taxon>
        <taxon>Caryophanaceae</taxon>
        <taxon>Planococcus</taxon>
    </lineage>
</organism>
<feature type="transmembrane region" description="Helical" evidence="1">
    <location>
        <begin position="50"/>
        <end position="71"/>
    </location>
</feature>
<reference evidence="2 3" key="1">
    <citation type="journal article" date="2018" name="Int. J. Syst. Evol. Microbiol.">
        <title>Planococcus salinus sp. nov., a moderately halophilic bacterium isolated from a saline-alkali soil.</title>
        <authorList>
            <person name="Gan L."/>
        </authorList>
    </citation>
    <scope>NUCLEOTIDE SEQUENCE [LARGE SCALE GENOMIC DNA]</scope>
    <source>
        <strain evidence="2 3">LCB217</strain>
    </source>
</reference>
<gene>
    <name evidence="2" type="ORF">EEX84_16150</name>
</gene>
<evidence type="ECO:0000256" key="1">
    <source>
        <dbReference type="SAM" id="Phobius"/>
    </source>
</evidence>
<keyword evidence="1" id="KW-1133">Transmembrane helix</keyword>
<name>A0A3M8P4I3_9BACL</name>
<comment type="caution">
    <text evidence="2">The sequence shown here is derived from an EMBL/GenBank/DDBJ whole genome shotgun (WGS) entry which is preliminary data.</text>
</comment>
<feature type="transmembrane region" description="Helical" evidence="1">
    <location>
        <begin position="12"/>
        <end position="38"/>
    </location>
</feature>
<proteinExistence type="predicted"/>
<protein>
    <submittedName>
        <fullName evidence="2">Uncharacterized protein</fullName>
    </submittedName>
</protein>
<keyword evidence="1" id="KW-0812">Transmembrane</keyword>
<sequence>MELPILNTVESGHLWGVLSPFIIPLGLTFVLALILFFIAIMMPPGKPQKIFSIITLILIPASLVLFLYISLSNT</sequence>
<dbReference type="AlphaFoldDB" id="A0A3M8P4I3"/>
<keyword evidence="3" id="KW-1185">Reference proteome</keyword>
<accession>A0A3M8P4I3</accession>
<dbReference type="EMBL" id="RIAX01000023">
    <property type="protein sequence ID" value="RNF38124.1"/>
    <property type="molecule type" value="Genomic_DNA"/>
</dbReference>
<dbReference type="Proteomes" id="UP000275473">
    <property type="component" value="Unassembled WGS sequence"/>
</dbReference>
<keyword evidence="1" id="KW-0472">Membrane</keyword>
<evidence type="ECO:0000313" key="3">
    <source>
        <dbReference type="Proteomes" id="UP000275473"/>
    </source>
</evidence>